<dbReference type="EMBL" id="JAKWFO010000001">
    <property type="protein sequence ID" value="KAI9639641.1"/>
    <property type="molecule type" value="Genomic_DNA"/>
</dbReference>
<feature type="transmembrane region" description="Helical" evidence="8">
    <location>
        <begin position="503"/>
        <end position="524"/>
    </location>
</feature>
<evidence type="ECO:0000256" key="2">
    <source>
        <dbReference type="ARBA" id="ARBA00010642"/>
    </source>
</evidence>
<feature type="compositionally biased region" description="Polar residues" evidence="7">
    <location>
        <begin position="1288"/>
        <end position="1302"/>
    </location>
</feature>
<comment type="subcellular location">
    <subcellularLocation>
        <location evidence="1">Membrane</location>
        <topology evidence="1">Multi-pass membrane protein</topology>
    </subcellularLocation>
</comment>
<dbReference type="Pfam" id="PF06011">
    <property type="entry name" value="TRP"/>
    <property type="match status" value="1"/>
</dbReference>
<evidence type="ECO:0000256" key="3">
    <source>
        <dbReference type="ARBA" id="ARBA00022692"/>
    </source>
</evidence>
<keyword evidence="6 8" id="KW-0472">Membrane</keyword>
<dbReference type="InterPro" id="IPR040241">
    <property type="entry name" value="TRP_Flc/Pkd2-like"/>
</dbReference>
<organism evidence="11 12">
    <name type="scientific">Dioszegia hungarica</name>
    <dbReference type="NCBI Taxonomy" id="4972"/>
    <lineage>
        <taxon>Eukaryota</taxon>
        <taxon>Fungi</taxon>
        <taxon>Dikarya</taxon>
        <taxon>Basidiomycota</taxon>
        <taxon>Agaricomycotina</taxon>
        <taxon>Tremellomycetes</taxon>
        <taxon>Tremellales</taxon>
        <taxon>Bulleribasidiaceae</taxon>
        <taxon>Dioszegia</taxon>
    </lineage>
</organism>
<evidence type="ECO:0000256" key="8">
    <source>
        <dbReference type="SAM" id="Phobius"/>
    </source>
</evidence>
<dbReference type="InterPro" id="IPR010308">
    <property type="entry name" value="TRP_C"/>
</dbReference>
<evidence type="ECO:0000256" key="9">
    <source>
        <dbReference type="SAM" id="SignalP"/>
    </source>
</evidence>
<evidence type="ECO:0000256" key="6">
    <source>
        <dbReference type="ARBA" id="ARBA00023136"/>
    </source>
</evidence>
<evidence type="ECO:0000256" key="7">
    <source>
        <dbReference type="SAM" id="MobiDB-lite"/>
    </source>
</evidence>
<feature type="transmembrane region" description="Helical" evidence="8">
    <location>
        <begin position="596"/>
        <end position="614"/>
    </location>
</feature>
<feature type="transmembrane region" description="Helical" evidence="8">
    <location>
        <begin position="387"/>
        <end position="410"/>
    </location>
</feature>
<dbReference type="InterPro" id="IPR032800">
    <property type="entry name" value="TRP_N"/>
</dbReference>
<feature type="region of interest" description="Disordered" evidence="7">
    <location>
        <begin position="750"/>
        <end position="769"/>
    </location>
</feature>
<feature type="region of interest" description="Disordered" evidence="7">
    <location>
        <begin position="981"/>
        <end position="1382"/>
    </location>
</feature>
<evidence type="ECO:0000313" key="12">
    <source>
        <dbReference type="Proteomes" id="UP001164286"/>
    </source>
</evidence>
<dbReference type="GO" id="GO:0016020">
    <property type="term" value="C:membrane"/>
    <property type="evidence" value="ECO:0007669"/>
    <property type="project" value="UniProtKB-SubCell"/>
</dbReference>
<feature type="signal peptide" evidence="9">
    <location>
        <begin position="1"/>
        <end position="18"/>
    </location>
</feature>
<dbReference type="RefSeq" id="XP_052949418.1">
    <property type="nucleotide sequence ID" value="XM_053090864.1"/>
</dbReference>
<feature type="compositionally biased region" description="Basic and acidic residues" evidence="7">
    <location>
        <begin position="1159"/>
        <end position="1168"/>
    </location>
</feature>
<dbReference type="PANTHER" id="PTHR31145">
    <property type="entry name" value="INTEGRAL MEMBRANE PROTEIN (AFU_ORTHOLOGUE AFUA_7G01610)"/>
    <property type="match status" value="1"/>
</dbReference>
<feature type="compositionally biased region" description="Polar residues" evidence="7">
    <location>
        <begin position="760"/>
        <end position="769"/>
    </location>
</feature>
<dbReference type="GeneID" id="77730069"/>
<gene>
    <name evidence="11" type="ORF">MKK02DRAFT_39964</name>
</gene>
<feature type="compositionally biased region" description="Polar residues" evidence="7">
    <location>
        <begin position="435"/>
        <end position="444"/>
    </location>
</feature>
<keyword evidence="12" id="KW-1185">Reference proteome</keyword>
<dbReference type="GO" id="GO:0055085">
    <property type="term" value="P:transmembrane transport"/>
    <property type="evidence" value="ECO:0007669"/>
    <property type="project" value="TreeGrafter"/>
</dbReference>
<feature type="domain" description="ML-like" evidence="10">
    <location>
        <begin position="18"/>
        <end position="190"/>
    </location>
</feature>
<keyword evidence="3 8" id="KW-0812">Transmembrane</keyword>
<feature type="transmembrane region" description="Helical" evidence="8">
    <location>
        <begin position="620"/>
        <end position="641"/>
    </location>
</feature>
<feature type="compositionally biased region" description="Gly residues" evidence="7">
    <location>
        <begin position="1116"/>
        <end position="1132"/>
    </location>
</feature>
<keyword evidence="5 8" id="KW-1133">Transmembrane helix</keyword>
<evidence type="ECO:0000256" key="1">
    <source>
        <dbReference type="ARBA" id="ARBA00004141"/>
    </source>
</evidence>
<dbReference type="SMART" id="SM01320">
    <property type="entry name" value="TRP_N"/>
    <property type="match status" value="1"/>
</dbReference>
<protein>
    <submittedName>
        <fullName evidence="11">Membrane protein</fullName>
    </submittedName>
</protein>
<proteinExistence type="inferred from homology"/>
<feature type="transmembrane region" description="Helical" evidence="8">
    <location>
        <begin position="282"/>
        <end position="302"/>
    </location>
</feature>
<feature type="region of interest" description="Disordered" evidence="7">
    <location>
        <begin position="422"/>
        <end position="467"/>
    </location>
</feature>
<keyword evidence="4 9" id="KW-0732">Signal</keyword>
<feature type="region of interest" description="Disordered" evidence="7">
    <location>
        <begin position="811"/>
        <end position="844"/>
    </location>
</feature>
<reference evidence="11" key="1">
    <citation type="journal article" date="2022" name="G3 (Bethesda)">
        <title>High quality genome of the basidiomycete yeast Dioszegia hungarica PDD-24b-2 isolated from cloud water.</title>
        <authorList>
            <person name="Jarrige D."/>
            <person name="Haridas S."/>
            <person name="Bleykasten-Grosshans C."/>
            <person name="Joly M."/>
            <person name="Nadalig T."/>
            <person name="Sancelme M."/>
            <person name="Vuilleumier S."/>
            <person name="Grigoriev I.V."/>
            <person name="Amato P."/>
            <person name="Bringel F."/>
        </authorList>
    </citation>
    <scope>NUCLEOTIDE SEQUENCE</scope>
    <source>
        <strain evidence="11">PDD-24b-2</strain>
    </source>
</reference>
<sequence length="1382" mass="146930">MASGYLSILLLVAALASAAPLQPTFSSCESYYSPAAGINRLNVSSIYANLVSGSRAAQLGLAGEGSDVLRLDLIGEVGSQVLGFDESTNKLATLFTDTSVGGISVYKSTSWVCNSLFPATLPTPYTPNTTYCPLSAGPFGINISIPLYRNYALTTLSTQIRVVDTSLSANTLACINVSFTPYDRDGWYYDLLLWLPATLAIGFWLTSWGARFAAGWVVGSGVAEYGVKDQQGETRGKELDKAGRRDARMRKWGTMLVSGLSGERLSVSSALLRFVTPGLRDIIFHIQFCTILVMIAVNWPGFAYPIVARLAWADLVWNSTIIAGSSPRIITYPTETTLPSAFSSQMSNDLYPLYLDTNTFNPLLNLGTASPGLESFASAVGLRPQDIFGTCLAIFLIIAAAVIIISILIWTIHATAETLAPERKRTTPVAAKRQSYGTVSSPGTSIAGDKLYDGNKSAPPTPGFEREMGQLPIANSQEHPTRKGPSRFRKAWFRFKPKGEAGAFHAAALYGNLLRLILIFHLPVTVFSTYQLVLGSRASVVSRVFAALALIFISILIPAGVMWKVYRTPSGKLYDATRTLLAMGTMYNHYVMDKQLFRVCPLVASLVVGVVIGAGQGSGIAQAVILIVVELIMLVVPAVWYPWGEGASMGAPSVFKGVFRVISALLVMLLSPVFGMTEAARTWLAYTALILNAIVFLFFVFMLLTKLLEGLIRLIGGAHFDESTHPLDGGIFAAIADLDCLNGVTGGKAAARKRRKRGSRQLQRNVSAAGGLTTQRMLDKYSEGVMRPEPGSPSYDAGSAGFSPYPRMSDGYFPTVGSGGGQPPLGPPPMERHSSDRTEEAGGGNIMDAWRTRSNEGYNTPGSYAPTVSPGIWPTGQRLSPPAGNVSYGYATGPGHRTSPPPEAFGRSFSVVRGSKADMDHPYDVRRMSAGGMGMDMGEFGRSLSPPPVRVARAPMPSRPMHQREYSSPVIIESFDAITPGLNGSAGGPSQSRSRPTSGIYSTFPSAGAGGNKRHSGGTAMEAVELVPLRPPEMTIPKRRSLNDLKHEHDSAGSGDESDSYGGKGKGKGKGRAGTKGRGKRQWFSRTAADEDETEESDDEPGPDRSRLSSSRTGTGRRGSGLVNGGDGAGGEDGGKKGWKSRLGIGRRKGDELDEEAKDENKARKDALANESGALFAGVESPAKRRKEDKAQAQAQAAAASRMSQAGPSGSGEGKKGFVVLRKGPISPSPSSQPRYDLQSFADPIAQSRPGPSSTVDASGETTRSFRVKRMTRPTPTSANQADLPVSTHPSPQDFASGTTDKSVYPTPPVPADRTGATNASGNVASGAAAEPPRSFRVIRKTPAAQPGGRESRPPVLDVPVVADEGGGGYSSDAFKPYGSTR</sequence>
<evidence type="ECO:0000256" key="4">
    <source>
        <dbReference type="ARBA" id="ARBA00022729"/>
    </source>
</evidence>
<feature type="compositionally biased region" description="Polar residues" evidence="7">
    <location>
        <begin position="1250"/>
        <end position="1265"/>
    </location>
</feature>
<feature type="compositionally biased region" description="Acidic residues" evidence="7">
    <location>
        <begin position="1090"/>
        <end position="1101"/>
    </location>
</feature>
<feature type="compositionally biased region" description="Low complexity" evidence="7">
    <location>
        <begin position="1316"/>
        <end position="1330"/>
    </location>
</feature>
<feature type="transmembrane region" description="Helical" evidence="8">
    <location>
        <begin position="653"/>
        <end position="671"/>
    </location>
</feature>
<evidence type="ECO:0000259" key="10">
    <source>
        <dbReference type="SMART" id="SM01320"/>
    </source>
</evidence>
<feature type="compositionally biased region" description="Basic residues" evidence="7">
    <location>
        <begin position="1065"/>
        <end position="1083"/>
    </location>
</feature>
<accession>A0AA38HHD6</accession>
<feature type="compositionally biased region" description="Basic and acidic residues" evidence="7">
    <location>
        <begin position="1182"/>
        <end position="1191"/>
    </location>
</feature>
<feature type="compositionally biased region" description="Polar residues" evidence="7">
    <location>
        <begin position="988"/>
        <end position="1005"/>
    </location>
</feature>
<feature type="compositionally biased region" description="Basic and acidic residues" evidence="7">
    <location>
        <begin position="1041"/>
        <end position="1051"/>
    </location>
</feature>
<feature type="compositionally biased region" description="Basic residues" evidence="7">
    <location>
        <begin position="750"/>
        <end position="759"/>
    </location>
</feature>
<feature type="chain" id="PRO_5041219564" evidence="9">
    <location>
        <begin position="19"/>
        <end position="1382"/>
    </location>
</feature>
<comment type="similarity">
    <text evidence="2">Belongs to the transient receptor potential (TRP) ion channel family.</text>
</comment>
<evidence type="ECO:0000256" key="5">
    <source>
        <dbReference type="ARBA" id="ARBA00022989"/>
    </source>
</evidence>
<feature type="transmembrane region" description="Helical" evidence="8">
    <location>
        <begin position="683"/>
        <end position="704"/>
    </location>
</feature>
<comment type="caution">
    <text evidence="11">The sequence shown here is derived from an EMBL/GenBank/DDBJ whole genome shotgun (WGS) entry which is preliminary data.</text>
</comment>
<dbReference type="PANTHER" id="PTHR31145:SF6">
    <property type="entry name" value="INTEGRAL MEMBRANE PROTEIN (AFU_ORTHOLOGUE AFUA_7G01610)"/>
    <property type="match status" value="1"/>
</dbReference>
<feature type="compositionally biased region" description="Basic and acidic residues" evidence="7">
    <location>
        <begin position="830"/>
        <end position="840"/>
    </location>
</feature>
<dbReference type="Proteomes" id="UP001164286">
    <property type="component" value="Unassembled WGS sequence"/>
</dbReference>
<name>A0AA38HHD6_9TREE</name>
<feature type="transmembrane region" description="Helical" evidence="8">
    <location>
        <begin position="544"/>
        <end position="563"/>
    </location>
</feature>
<evidence type="ECO:0000313" key="11">
    <source>
        <dbReference type="EMBL" id="KAI9639641.1"/>
    </source>
</evidence>